<reference evidence="2 3" key="1">
    <citation type="submission" date="2018-02" db="EMBL/GenBank/DDBJ databases">
        <title>Genomic characterization of three novel Basilisk-like phages infecting Bacillus anthracis.</title>
        <authorList>
            <person name="Farlow J."/>
            <person name="Bolkvadze D."/>
            <person name="Leshkasheli L."/>
            <person name="Kusradze I."/>
            <person name="Kotorashvili A."/>
            <person name="Kotaria N."/>
            <person name="Balarjishvili N."/>
            <person name="Kvachadze L."/>
            <person name="Nikolich M."/>
            <person name="Kutateladze M."/>
        </authorList>
    </citation>
    <scope>NUCLEOTIDE SEQUENCE [LARGE SCALE GENOMIC DNA]</scope>
</reference>
<feature type="compositionally biased region" description="Basic and acidic residues" evidence="1">
    <location>
        <begin position="408"/>
        <end position="419"/>
    </location>
</feature>
<feature type="region of interest" description="Disordered" evidence="1">
    <location>
        <begin position="408"/>
        <end position="458"/>
    </location>
</feature>
<name>A0A385IJZ4_9CAUD</name>
<dbReference type="Proteomes" id="UP000262714">
    <property type="component" value="Segment"/>
</dbReference>
<evidence type="ECO:0000313" key="3">
    <source>
        <dbReference type="Proteomes" id="UP000262714"/>
    </source>
</evidence>
<evidence type="ECO:0000313" key="2">
    <source>
        <dbReference type="EMBL" id="AXY83211.1"/>
    </source>
</evidence>
<feature type="compositionally biased region" description="Basic and acidic residues" evidence="1">
    <location>
        <begin position="448"/>
        <end position="458"/>
    </location>
</feature>
<evidence type="ECO:0000256" key="1">
    <source>
        <dbReference type="SAM" id="MobiDB-lite"/>
    </source>
</evidence>
<accession>A0A385IJZ4</accession>
<proteinExistence type="predicted"/>
<dbReference type="EMBL" id="MG967618">
    <property type="protein sequence ID" value="AXY83211.1"/>
    <property type="molecule type" value="Genomic_DNA"/>
</dbReference>
<evidence type="ECO:0008006" key="4">
    <source>
        <dbReference type="Google" id="ProtNLM"/>
    </source>
</evidence>
<keyword evidence="3" id="KW-1185">Reference proteome</keyword>
<sequence>MNMEEVATGGYVPKTEEDYTFGSADRAEERTRYSSKVLHTAGLETNKLLADYQNNFPKIVSLAHFYADKIGLIKSSIRVYVTFTYGDILFDGGTKKNLKFCQNAKKKLKLNKILRQSLQDLYKAGNFFWYREKDAKGNTVWVHQLAPADVKVKGHFRDRPIANIKFQTDDESSIPFKLNKGTNGEYELPIEQSYHCAIDREGYSRYGKSIITSAFEPVQHIEELMDMEKETIDQVIDFMIIFTIGDKDRPAGEKAINALTNKVQNLKNSSRLVGNHTLKAQEIKPDTALFNPEKYEVPMKMLLQSLGITPSIFTGEGSYATASAGMMSAKQTMENAREEIIDALDQLLYDMAAEAGLNPDNNPTIKLGKLNLTDEKIQHAILRDLYLDGIISGDTYAEQHGYKLEDEQNEIKEEKKYNIEPRPMSSTMSFGNEGGRPSDAPQGANPDNTDKKPSNDQK</sequence>
<protein>
    <recommendedName>
        <fullName evidence="4">Portal protein</fullName>
    </recommendedName>
</protein>
<organism evidence="2 3">
    <name type="scientific">Bacillus phage v_B-Bak10</name>
    <dbReference type="NCBI Taxonomy" id="2094736"/>
    <lineage>
        <taxon>Viruses</taxon>
        <taxon>Duplodnaviria</taxon>
        <taxon>Heunggongvirae</taxon>
        <taxon>Uroviricota</taxon>
        <taxon>Caudoviricetes</taxon>
        <taxon>Sejongvirinae</taxon>
        <taxon>Basiliskvirus</taxon>
        <taxon>Basiliskvirus bak10</taxon>
    </lineage>
</organism>
<gene>
    <name evidence="2" type="ORF">vBBBak10_030</name>
</gene>